<comment type="caution">
    <text evidence="2">The sequence shown here is derived from an EMBL/GenBank/DDBJ whole genome shotgun (WGS) entry which is preliminary data.</text>
</comment>
<gene>
    <name evidence="2" type="ORF">R3P38DRAFT_2760346</name>
</gene>
<name>A0AAW0DQH1_9AGAR</name>
<sequence>MDLGAHFDREGAKLALEKFIQDRVNESKDAKETSVQYFARLNALHEVDRQVSNRREWKLAALSGSEVVPEEVAFRLHGVLAKINLAPGEIAHLNAYKASSLTQRVQLVGLGSHAFDDMLLNTKVVTDIFRRHLGGQHSPVWKIGEGYGDLQMNCSCLYLTKAFNRPEREVAFGLGVDPFKKFARYKPQGYIHTAANVVKYFKRVDEEGKRVLYECFPGTFRVGDIVEVQGSVIAFPVKDGMVKMVFQMNTLILEDASFSKAAEHARAREYNPPQRPMQLKRKSWYEEEDEDMEVGGARRKFKDLRLETAHSYVG</sequence>
<protein>
    <submittedName>
        <fullName evidence="2">Uncharacterized protein</fullName>
    </submittedName>
</protein>
<organism evidence="2 3">
    <name type="scientific">Favolaschia claudopus</name>
    <dbReference type="NCBI Taxonomy" id="2862362"/>
    <lineage>
        <taxon>Eukaryota</taxon>
        <taxon>Fungi</taxon>
        <taxon>Dikarya</taxon>
        <taxon>Basidiomycota</taxon>
        <taxon>Agaricomycotina</taxon>
        <taxon>Agaricomycetes</taxon>
        <taxon>Agaricomycetidae</taxon>
        <taxon>Agaricales</taxon>
        <taxon>Marasmiineae</taxon>
        <taxon>Mycenaceae</taxon>
        <taxon>Favolaschia</taxon>
    </lineage>
</organism>
<reference evidence="2 3" key="1">
    <citation type="journal article" date="2024" name="J Genomics">
        <title>Draft genome sequencing and assembly of Favolaschia claudopus CIRM-BRFM 2984 isolated from oak limbs.</title>
        <authorList>
            <person name="Navarro D."/>
            <person name="Drula E."/>
            <person name="Chaduli D."/>
            <person name="Cazenave R."/>
            <person name="Ahrendt S."/>
            <person name="Wang J."/>
            <person name="Lipzen A."/>
            <person name="Daum C."/>
            <person name="Barry K."/>
            <person name="Grigoriev I.V."/>
            <person name="Favel A."/>
            <person name="Rosso M.N."/>
            <person name="Martin F."/>
        </authorList>
    </citation>
    <scope>NUCLEOTIDE SEQUENCE [LARGE SCALE GENOMIC DNA]</scope>
    <source>
        <strain evidence="2 3">CIRM-BRFM 2984</strain>
    </source>
</reference>
<accession>A0AAW0DQH1</accession>
<dbReference type="AlphaFoldDB" id="A0AAW0DQH1"/>
<feature type="region of interest" description="Disordered" evidence="1">
    <location>
        <begin position="264"/>
        <end position="283"/>
    </location>
</feature>
<evidence type="ECO:0000313" key="2">
    <source>
        <dbReference type="EMBL" id="KAK7055064.1"/>
    </source>
</evidence>
<proteinExistence type="predicted"/>
<evidence type="ECO:0000256" key="1">
    <source>
        <dbReference type="SAM" id="MobiDB-lite"/>
    </source>
</evidence>
<evidence type="ECO:0000313" key="3">
    <source>
        <dbReference type="Proteomes" id="UP001362999"/>
    </source>
</evidence>
<keyword evidence="3" id="KW-1185">Reference proteome</keyword>
<dbReference type="Proteomes" id="UP001362999">
    <property type="component" value="Unassembled WGS sequence"/>
</dbReference>
<dbReference type="EMBL" id="JAWWNJ010000005">
    <property type="protein sequence ID" value="KAK7055064.1"/>
    <property type="molecule type" value="Genomic_DNA"/>
</dbReference>